<dbReference type="InterPro" id="IPR020471">
    <property type="entry name" value="AKR"/>
</dbReference>
<dbReference type="InterPro" id="IPR036812">
    <property type="entry name" value="NAD(P)_OxRdtase_dom_sf"/>
</dbReference>
<dbReference type="GO" id="GO:0016616">
    <property type="term" value="F:oxidoreductase activity, acting on the CH-OH group of donors, NAD or NADP as acceptor"/>
    <property type="evidence" value="ECO:0007669"/>
    <property type="project" value="UniProtKB-ARBA"/>
</dbReference>
<reference evidence="5" key="1">
    <citation type="submission" date="2015-12" db="EMBL/GenBank/DDBJ databases">
        <title>De novo transcriptome assembly of four potential Pierce s Disease insect vectors from Arizona vineyards.</title>
        <authorList>
            <person name="Tassone E.E."/>
        </authorList>
    </citation>
    <scope>NUCLEOTIDE SEQUENCE</scope>
</reference>
<keyword evidence="3" id="KW-0560">Oxidoreductase</keyword>
<dbReference type="Pfam" id="PF00248">
    <property type="entry name" value="Aldo_ket_red"/>
    <property type="match status" value="1"/>
</dbReference>
<name>A0A1B6CRA1_9HEMI</name>
<dbReference type="PANTHER" id="PTHR43827:SF3">
    <property type="entry name" value="NADP-DEPENDENT OXIDOREDUCTASE DOMAIN-CONTAINING PROTEIN"/>
    <property type="match status" value="1"/>
</dbReference>
<evidence type="ECO:0000256" key="3">
    <source>
        <dbReference type="ARBA" id="ARBA00023002"/>
    </source>
</evidence>
<evidence type="ECO:0000259" key="4">
    <source>
        <dbReference type="Pfam" id="PF00248"/>
    </source>
</evidence>
<dbReference type="Gene3D" id="3.20.20.100">
    <property type="entry name" value="NADP-dependent oxidoreductase domain"/>
    <property type="match status" value="2"/>
</dbReference>
<feature type="domain" description="NADP-dependent oxidoreductase" evidence="4">
    <location>
        <begin position="1"/>
        <end position="40"/>
    </location>
</feature>
<proteinExistence type="inferred from homology"/>
<keyword evidence="2" id="KW-0521">NADP</keyword>
<sequence length="99" mass="11556">MEKCIQLGLVHNIGVSNFNIEQITRLLNSAKVRPTVNQLQRGLVVIPKSSNNERIEENADIFNFELTSKEMCQIDKYNLNERAFKFIEAKSHRDYPFEK</sequence>
<evidence type="ECO:0000256" key="1">
    <source>
        <dbReference type="ARBA" id="ARBA00007905"/>
    </source>
</evidence>
<dbReference type="InterPro" id="IPR018170">
    <property type="entry name" value="Aldo/ket_reductase_CS"/>
</dbReference>
<dbReference type="InterPro" id="IPR023210">
    <property type="entry name" value="NADP_OxRdtase_dom"/>
</dbReference>
<evidence type="ECO:0000313" key="5">
    <source>
        <dbReference type="EMBL" id="JAS15944.1"/>
    </source>
</evidence>
<dbReference type="PANTHER" id="PTHR43827">
    <property type="entry name" value="2,5-DIKETO-D-GLUCONIC ACID REDUCTASE"/>
    <property type="match status" value="1"/>
</dbReference>
<dbReference type="EMBL" id="GEDC01021354">
    <property type="protein sequence ID" value="JAS15944.1"/>
    <property type="molecule type" value="Transcribed_RNA"/>
</dbReference>
<protein>
    <recommendedName>
        <fullName evidence="4">NADP-dependent oxidoreductase domain-containing protein</fullName>
    </recommendedName>
</protein>
<gene>
    <name evidence="5" type="ORF">g.5544</name>
</gene>
<accession>A0A1B6CRA1</accession>
<comment type="similarity">
    <text evidence="1">Belongs to the aldo/keto reductase family.</text>
</comment>
<organism evidence="5">
    <name type="scientific">Clastoptera arizonana</name>
    <name type="common">Arizona spittle bug</name>
    <dbReference type="NCBI Taxonomy" id="38151"/>
    <lineage>
        <taxon>Eukaryota</taxon>
        <taxon>Metazoa</taxon>
        <taxon>Ecdysozoa</taxon>
        <taxon>Arthropoda</taxon>
        <taxon>Hexapoda</taxon>
        <taxon>Insecta</taxon>
        <taxon>Pterygota</taxon>
        <taxon>Neoptera</taxon>
        <taxon>Paraneoptera</taxon>
        <taxon>Hemiptera</taxon>
        <taxon>Auchenorrhyncha</taxon>
        <taxon>Cercopoidea</taxon>
        <taxon>Clastopteridae</taxon>
        <taxon>Clastoptera</taxon>
    </lineage>
</organism>
<dbReference type="AlphaFoldDB" id="A0A1B6CRA1"/>
<dbReference type="PROSITE" id="PS00063">
    <property type="entry name" value="ALDOKETO_REDUCTASE_3"/>
    <property type="match status" value="1"/>
</dbReference>
<dbReference type="SUPFAM" id="SSF51430">
    <property type="entry name" value="NAD(P)-linked oxidoreductase"/>
    <property type="match status" value="1"/>
</dbReference>
<evidence type="ECO:0000256" key="2">
    <source>
        <dbReference type="ARBA" id="ARBA00022857"/>
    </source>
</evidence>